<comment type="cofactor">
    <cofactor evidence="1">
        <name>Zn(2+)</name>
        <dbReference type="ChEBI" id="CHEBI:29105"/>
    </cofactor>
</comment>
<keyword evidence="3" id="KW-0378">Hydrolase</keyword>
<dbReference type="SMART" id="SM00849">
    <property type="entry name" value="Lactamase_B"/>
    <property type="match status" value="1"/>
</dbReference>
<dbReference type="PANTHER" id="PTHR46233">
    <property type="entry name" value="HYDROXYACYLGLUTATHIONE HYDROLASE GLOC"/>
    <property type="match status" value="1"/>
</dbReference>
<dbReference type="InterPro" id="IPR051453">
    <property type="entry name" value="MBL_Glyoxalase_II"/>
</dbReference>
<proteinExistence type="predicted"/>
<organism evidence="6 7">
    <name type="scientific">Candidatus Gottesmanbacteria bacterium CG11_big_fil_rev_8_21_14_0_20_37_11</name>
    <dbReference type="NCBI Taxonomy" id="1974575"/>
    <lineage>
        <taxon>Bacteria</taxon>
        <taxon>Candidatus Gottesmaniibacteriota</taxon>
    </lineage>
</organism>
<dbReference type="Proteomes" id="UP000230707">
    <property type="component" value="Unassembled WGS sequence"/>
</dbReference>
<comment type="caution">
    <text evidence="6">The sequence shown here is derived from an EMBL/GenBank/DDBJ whole genome shotgun (WGS) entry which is preliminary data.</text>
</comment>
<dbReference type="EMBL" id="PCWS01000001">
    <property type="protein sequence ID" value="PIR09001.1"/>
    <property type="molecule type" value="Genomic_DNA"/>
</dbReference>
<dbReference type="Gene3D" id="3.60.15.10">
    <property type="entry name" value="Ribonuclease Z/Hydroxyacylglutathione hydrolase-like"/>
    <property type="match status" value="1"/>
</dbReference>
<dbReference type="CDD" id="cd06262">
    <property type="entry name" value="metallo-hydrolase-like_MBL-fold"/>
    <property type="match status" value="1"/>
</dbReference>
<reference evidence="6 7" key="1">
    <citation type="submission" date="2017-09" db="EMBL/GenBank/DDBJ databases">
        <title>Depth-based differentiation of microbial function through sediment-hosted aquifers and enrichment of novel symbionts in the deep terrestrial subsurface.</title>
        <authorList>
            <person name="Probst A.J."/>
            <person name="Ladd B."/>
            <person name="Jarett J.K."/>
            <person name="Geller-Mcgrath D.E."/>
            <person name="Sieber C.M."/>
            <person name="Emerson J.B."/>
            <person name="Anantharaman K."/>
            <person name="Thomas B.C."/>
            <person name="Malmstrom R."/>
            <person name="Stieglmeier M."/>
            <person name="Klingl A."/>
            <person name="Woyke T."/>
            <person name="Ryan C.M."/>
            <person name="Banfield J.F."/>
        </authorList>
    </citation>
    <scope>NUCLEOTIDE SEQUENCE [LARGE SCALE GENOMIC DNA]</scope>
    <source>
        <strain evidence="6">CG11_big_fil_rev_8_21_14_0_20_37_11</strain>
    </source>
</reference>
<protein>
    <recommendedName>
        <fullName evidence="5">Metallo-beta-lactamase domain-containing protein</fullName>
    </recommendedName>
</protein>
<name>A0A2H0NJD9_9BACT</name>
<evidence type="ECO:0000256" key="4">
    <source>
        <dbReference type="ARBA" id="ARBA00022833"/>
    </source>
</evidence>
<dbReference type="InterPro" id="IPR036866">
    <property type="entry name" value="RibonucZ/Hydroxyglut_hydro"/>
</dbReference>
<dbReference type="GO" id="GO:0046872">
    <property type="term" value="F:metal ion binding"/>
    <property type="evidence" value="ECO:0007669"/>
    <property type="project" value="UniProtKB-KW"/>
</dbReference>
<evidence type="ECO:0000256" key="1">
    <source>
        <dbReference type="ARBA" id="ARBA00001947"/>
    </source>
</evidence>
<evidence type="ECO:0000313" key="6">
    <source>
        <dbReference type="EMBL" id="PIR09001.1"/>
    </source>
</evidence>
<accession>A0A2H0NJD9</accession>
<sequence>MSLKVITLPVGRMATNCYLIVDTTVNHGLVIDPGDDADYVIQKVEREKCTLKAIIATHGHFDHIMSVLELQLAYNIPFLINKNDDFLISQMQSSAKFFLKINPGPSPEVNGFLENGDTYKLGKFKFKVIQTPGHTPGSICLYEKHGKIIFTGDLLFAGGVGRTDFSYSDGKKLHSSLRKIFLLPENTRVCPGHGPSTTLGEEKAGLPDWR</sequence>
<keyword evidence="2" id="KW-0479">Metal-binding</keyword>
<evidence type="ECO:0000259" key="5">
    <source>
        <dbReference type="SMART" id="SM00849"/>
    </source>
</evidence>
<evidence type="ECO:0000256" key="3">
    <source>
        <dbReference type="ARBA" id="ARBA00022801"/>
    </source>
</evidence>
<dbReference type="SUPFAM" id="SSF56281">
    <property type="entry name" value="Metallo-hydrolase/oxidoreductase"/>
    <property type="match status" value="1"/>
</dbReference>
<dbReference type="PANTHER" id="PTHR46233:SF3">
    <property type="entry name" value="HYDROXYACYLGLUTATHIONE HYDROLASE GLOC"/>
    <property type="match status" value="1"/>
</dbReference>
<evidence type="ECO:0000256" key="2">
    <source>
        <dbReference type="ARBA" id="ARBA00022723"/>
    </source>
</evidence>
<evidence type="ECO:0000313" key="7">
    <source>
        <dbReference type="Proteomes" id="UP000230707"/>
    </source>
</evidence>
<dbReference type="InterPro" id="IPR001279">
    <property type="entry name" value="Metallo-B-lactamas"/>
</dbReference>
<dbReference type="Pfam" id="PF00753">
    <property type="entry name" value="Lactamase_B"/>
    <property type="match status" value="1"/>
</dbReference>
<keyword evidence="4" id="KW-0862">Zinc</keyword>
<dbReference type="GO" id="GO:0016787">
    <property type="term" value="F:hydrolase activity"/>
    <property type="evidence" value="ECO:0007669"/>
    <property type="project" value="UniProtKB-KW"/>
</dbReference>
<gene>
    <name evidence="6" type="ORF">COV53_00010</name>
</gene>
<feature type="domain" description="Metallo-beta-lactamase" evidence="5">
    <location>
        <begin position="14"/>
        <end position="193"/>
    </location>
</feature>
<dbReference type="AlphaFoldDB" id="A0A2H0NJD9"/>